<evidence type="ECO:0000313" key="11">
    <source>
        <dbReference type="EMBL" id="KAJ8387913.1"/>
    </source>
</evidence>
<keyword evidence="12" id="KW-1185">Reference proteome</keyword>
<dbReference type="GO" id="GO:0001817">
    <property type="term" value="P:regulation of cytokine production"/>
    <property type="evidence" value="ECO:0007669"/>
    <property type="project" value="TreeGrafter"/>
</dbReference>
<dbReference type="EMBL" id="JAINUG010000203">
    <property type="protein sequence ID" value="KAJ8387913.1"/>
    <property type="molecule type" value="Genomic_DNA"/>
</dbReference>
<evidence type="ECO:0000256" key="6">
    <source>
        <dbReference type="ARBA" id="ARBA00023319"/>
    </source>
</evidence>
<evidence type="ECO:0000256" key="7">
    <source>
        <dbReference type="SAM" id="MobiDB-lite"/>
    </source>
</evidence>
<dbReference type="GO" id="GO:0050852">
    <property type="term" value="P:T cell receptor signaling pathway"/>
    <property type="evidence" value="ECO:0007669"/>
    <property type="project" value="TreeGrafter"/>
</dbReference>
<comment type="subcellular location">
    <subcellularLocation>
        <location evidence="1">Membrane</location>
    </subcellularLocation>
</comment>
<evidence type="ECO:0000256" key="8">
    <source>
        <dbReference type="SAM" id="Phobius"/>
    </source>
</evidence>
<dbReference type="InterPro" id="IPR036179">
    <property type="entry name" value="Ig-like_dom_sf"/>
</dbReference>
<dbReference type="SMART" id="SM00409">
    <property type="entry name" value="IG"/>
    <property type="match status" value="1"/>
</dbReference>
<keyword evidence="5" id="KW-0325">Glycoprotein</keyword>
<evidence type="ECO:0000313" key="12">
    <source>
        <dbReference type="Proteomes" id="UP001221898"/>
    </source>
</evidence>
<keyword evidence="8" id="KW-0812">Transmembrane</keyword>
<keyword evidence="4" id="KW-1015">Disulfide bond</keyword>
<evidence type="ECO:0000256" key="9">
    <source>
        <dbReference type="SAM" id="SignalP"/>
    </source>
</evidence>
<dbReference type="PANTHER" id="PTHR24100">
    <property type="entry name" value="BUTYROPHILIN"/>
    <property type="match status" value="1"/>
</dbReference>
<keyword evidence="6" id="KW-0393">Immunoglobulin domain</keyword>
<dbReference type="Gene3D" id="2.60.40.10">
    <property type="entry name" value="Immunoglobulins"/>
    <property type="match status" value="2"/>
</dbReference>
<keyword evidence="3 8" id="KW-0472">Membrane</keyword>
<sequence length="291" mass="32128">MFYLVALCCAFVGFTDALEVTVLERRVTGVRGQPTILGCSYSLPSGNLDNLVVTWQRVEDNQVVHSFYYGQDQLDLQSPNYRNRTSLYRSQLQTGNASLRLDRVCPRDSGRYLCSVSSQKGTDKAEVQLEYAAFYTEPRLSILVLPTSFSLQFESEGYPAPEVQWTDSAGQNLSHHQEVSGLGSDGLLFLRTRLAVEAPDLEVNLSFTLKNAALEQVLERPVSFRQDPALGPCTGGTIVATVLSVCCLLLILGVVAAYLYSRHKKTGGPRDRNGELSNALPMTFTEETNGR</sequence>
<organism evidence="11 12">
    <name type="scientific">Aldrovandia affinis</name>
    <dbReference type="NCBI Taxonomy" id="143900"/>
    <lineage>
        <taxon>Eukaryota</taxon>
        <taxon>Metazoa</taxon>
        <taxon>Chordata</taxon>
        <taxon>Craniata</taxon>
        <taxon>Vertebrata</taxon>
        <taxon>Euteleostomi</taxon>
        <taxon>Actinopterygii</taxon>
        <taxon>Neopterygii</taxon>
        <taxon>Teleostei</taxon>
        <taxon>Notacanthiformes</taxon>
        <taxon>Halosauridae</taxon>
        <taxon>Aldrovandia</taxon>
    </lineage>
</organism>
<protein>
    <recommendedName>
        <fullName evidence="10">Ig-like domain-containing protein</fullName>
    </recommendedName>
</protein>
<feature type="signal peptide" evidence="9">
    <location>
        <begin position="1"/>
        <end position="17"/>
    </location>
</feature>
<dbReference type="InterPro" id="IPR013783">
    <property type="entry name" value="Ig-like_fold"/>
</dbReference>
<proteinExistence type="predicted"/>
<evidence type="ECO:0000256" key="5">
    <source>
        <dbReference type="ARBA" id="ARBA00023180"/>
    </source>
</evidence>
<dbReference type="Proteomes" id="UP001221898">
    <property type="component" value="Unassembled WGS sequence"/>
</dbReference>
<accession>A0AAD7W903</accession>
<evidence type="ECO:0000256" key="1">
    <source>
        <dbReference type="ARBA" id="ARBA00004370"/>
    </source>
</evidence>
<dbReference type="GO" id="GO:0005102">
    <property type="term" value="F:signaling receptor binding"/>
    <property type="evidence" value="ECO:0007669"/>
    <property type="project" value="TreeGrafter"/>
</dbReference>
<feature type="region of interest" description="Disordered" evidence="7">
    <location>
        <begin position="265"/>
        <end position="291"/>
    </location>
</feature>
<reference evidence="11" key="1">
    <citation type="journal article" date="2023" name="Science">
        <title>Genome structures resolve the early diversification of teleost fishes.</title>
        <authorList>
            <person name="Parey E."/>
            <person name="Louis A."/>
            <person name="Montfort J."/>
            <person name="Bouchez O."/>
            <person name="Roques C."/>
            <person name="Iampietro C."/>
            <person name="Lluch J."/>
            <person name="Castinel A."/>
            <person name="Donnadieu C."/>
            <person name="Desvignes T."/>
            <person name="Floi Bucao C."/>
            <person name="Jouanno E."/>
            <person name="Wen M."/>
            <person name="Mejri S."/>
            <person name="Dirks R."/>
            <person name="Jansen H."/>
            <person name="Henkel C."/>
            <person name="Chen W.J."/>
            <person name="Zahm M."/>
            <person name="Cabau C."/>
            <person name="Klopp C."/>
            <person name="Thompson A.W."/>
            <person name="Robinson-Rechavi M."/>
            <person name="Braasch I."/>
            <person name="Lecointre G."/>
            <person name="Bobe J."/>
            <person name="Postlethwait J.H."/>
            <person name="Berthelot C."/>
            <person name="Roest Crollius H."/>
            <person name="Guiguen Y."/>
        </authorList>
    </citation>
    <scope>NUCLEOTIDE SEQUENCE</scope>
    <source>
        <strain evidence="11">NC1722</strain>
    </source>
</reference>
<dbReference type="InterPro" id="IPR013106">
    <property type="entry name" value="Ig_V-set"/>
</dbReference>
<dbReference type="GO" id="GO:1903037">
    <property type="term" value="P:regulation of leukocyte cell-cell adhesion"/>
    <property type="evidence" value="ECO:0007669"/>
    <property type="project" value="UniProtKB-ARBA"/>
</dbReference>
<dbReference type="GO" id="GO:0050863">
    <property type="term" value="P:regulation of T cell activation"/>
    <property type="evidence" value="ECO:0007669"/>
    <property type="project" value="UniProtKB-ARBA"/>
</dbReference>
<dbReference type="FunFam" id="2.60.40.10:FF:000142">
    <property type="entry name" value="V-set domain-containing T-cell activation inhibitor 1"/>
    <property type="match status" value="1"/>
</dbReference>
<evidence type="ECO:0000259" key="10">
    <source>
        <dbReference type="PROSITE" id="PS50835"/>
    </source>
</evidence>
<dbReference type="InterPro" id="IPR050504">
    <property type="entry name" value="IgSF_BTN/MOG"/>
</dbReference>
<dbReference type="InterPro" id="IPR007110">
    <property type="entry name" value="Ig-like_dom"/>
</dbReference>
<evidence type="ECO:0000256" key="2">
    <source>
        <dbReference type="ARBA" id="ARBA00022729"/>
    </source>
</evidence>
<name>A0AAD7W903_9TELE</name>
<dbReference type="AlphaFoldDB" id="A0AAD7W903"/>
<dbReference type="PROSITE" id="PS50835">
    <property type="entry name" value="IG_LIKE"/>
    <property type="match status" value="1"/>
</dbReference>
<gene>
    <name evidence="11" type="ORF">AAFF_G00148470</name>
</gene>
<comment type="caution">
    <text evidence="11">The sequence shown here is derived from an EMBL/GenBank/DDBJ whole genome shotgun (WGS) entry which is preliminary data.</text>
</comment>
<feature type="chain" id="PRO_5041981796" description="Ig-like domain-containing protein" evidence="9">
    <location>
        <begin position="18"/>
        <end position="291"/>
    </location>
</feature>
<dbReference type="SUPFAM" id="SSF48726">
    <property type="entry name" value="Immunoglobulin"/>
    <property type="match status" value="1"/>
</dbReference>
<dbReference type="GO" id="GO:0009897">
    <property type="term" value="C:external side of plasma membrane"/>
    <property type="evidence" value="ECO:0007669"/>
    <property type="project" value="TreeGrafter"/>
</dbReference>
<feature type="transmembrane region" description="Helical" evidence="8">
    <location>
        <begin position="238"/>
        <end position="260"/>
    </location>
</feature>
<dbReference type="InterPro" id="IPR003599">
    <property type="entry name" value="Ig_sub"/>
</dbReference>
<evidence type="ECO:0000256" key="4">
    <source>
        <dbReference type="ARBA" id="ARBA00023157"/>
    </source>
</evidence>
<dbReference type="Pfam" id="PF07686">
    <property type="entry name" value="V-set"/>
    <property type="match status" value="1"/>
</dbReference>
<feature type="domain" description="Ig-like" evidence="10">
    <location>
        <begin position="18"/>
        <end position="130"/>
    </location>
</feature>
<dbReference type="PANTHER" id="PTHR24100:SF145">
    <property type="entry name" value="CD276 ANTIGEN"/>
    <property type="match status" value="1"/>
</dbReference>
<evidence type="ECO:0000256" key="3">
    <source>
        <dbReference type="ARBA" id="ARBA00023136"/>
    </source>
</evidence>
<keyword evidence="8" id="KW-1133">Transmembrane helix</keyword>
<keyword evidence="2 9" id="KW-0732">Signal</keyword>